<proteinExistence type="predicted"/>
<dbReference type="InterPro" id="IPR009719">
    <property type="entry name" value="GIP1_N"/>
</dbReference>
<protein>
    <recommendedName>
        <fullName evidence="2">GBF-interacting protein 1 N-terminal domain-containing protein</fullName>
    </recommendedName>
</protein>
<dbReference type="PANTHER" id="PTHR46775:SF6">
    <property type="entry name" value="GBF-INTERACTING PROTEIN 1 N-TERMINAL DOMAIN-CONTAINING PROTEIN"/>
    <property type="match status" value="1"/>
</dbReference>
<organism evidence="3 4">
    <name type="scientific">Solanum verrucosum</name>
    <dbReference type="NCBI Taxonomy" id="315347"/>
    <lineage>
        <taxon>Eukaryota</taxon>
        <taxon>Viridiplantae</taxon>
        <taxon>Streptophyta</taxon>
        <taxon>Embryophyta</taxon>
        <taxon>Tracheophyta</taxon>
        <taxon>Spermatophyta</taxon>
        <taxon>Magnoliopsida</taxon>
        <taxon>eudicotyledons</taxon>
        <taxon>Gunneridae</taxon>
        <taxon>Pentapetalae</taxon>
        <taxon>asterids</taxon>
        <taxon>lamiids</taxon>
        <taxon>Solanales</taxon>
        <taxon>Solanaceae</taxon>
        <taxon>Solanoideae</taxon>
        <taxon>Solaneae</taxon>
        <taxon>Solanum</taxon>
    </lineage>
</organism>
<evidence type="ECO:0000256" key="1">
    <source>
        <dbReference type="SAM" id="MobiDB-lite"/>
    </source>
</evidence>
<dbReference type="PANTHER" id="PTHR46775">
    <property type="entry name" value="FLOCCULATION PROTEIN (DUF1296)"/>
    <property type="match status" value="1"/>
</dbReference>
<dbReference type="AlphaFoldDB" id="A0AAF0U646"/>
<sequence length="809" mass="87270">MSTGVSRVIPSNVRKTIDDIKEIAAGKHTDEDIYAMLKECNMDPNDTAQKLLYLDTFHEVKKKRDRKKTKASSQTSDDYRWMSGMQRRARDGREIISANYITDSKYGTSTEDASGRRYIKKENGVNSSKDRISKVSMPPARKTEDASIHPSKEFAVEVAGDDPSHVSRVTSFVNVNKLAKVSTIPPNLINHHLNLDPGPTPTPTPTFAPGTRFKDKVFISIPNELVKSTTSGSVSGVYSSSSDPVLVPALNPRNPVTVGTIKREIGSQRTVTDSTVSPANEGTSDACQDAPQNTHAVTRTVNYINTTGSKESWEVSVTAIQPVAINNESQHSKQVKVHSGVLPSQAAAVAKGDNLPSVSKPNSSVEQAVPQLDMKLEKLNVSARCQPVIFPNNLQVPESFRSGLTFGSLDPQLDHSISCGKDSMPVETVPANDTTSMEPGSYEDASSAAQRGDYPDNLLSHQHGSENIAPFEVSDASPVYDRSKPEKCPPSAGSQLPLLQTPDYSLGFVPPMLGPHLVCTEGPEQQACHCVPKTSLLPIFHSEGFFFLAPGGNSQAPSTLGSNQPVAQAIGLGQSSVSVPPHLFPLVRQPFPPNYMPYNPYIPHLYMPQSSHQFLGPSGFPQQPSPANFYMSPSVTAAGVKLPLPSLYKPAAIAGNLNHFGIPTGYSSYGSSTVSYSGTPALVCSASNENLTTPDLKEKNVYSMHKQSEDSHYTNSAPGRDQSMLQTNYFYNIPQDQHIAVAPAHSSNSSFPGINASQTIVAQSNVQALAQQPQTVARSGDSGLPTSGAFQQPQANIHWNNKLLNRENV</sequence>
<evidence type="ECO:0000313" key="3">
    <source>
        <dbReference type="EMBL" id="WMV40012.1"/>
    </source>
</evidence>
<gene>
    <name evidence="3" type="ORF">MTR67_033397</name>
</gene>
<feature type="domain" description="GBF-interacting protein 1 N-terminal" evidence="2">
    <location>
        <begin position="9"/>
        <end position="68"/>
    </location>
</feature>
<dbReference type="Pfam" id="PF06972">
    <property type="entry name" value="GIP1_N"/>
    <property type="match status" value="1"/>
</dbReference>
<dbReference type="GO" id="GO:0051082">
    <property type="term" value="F:unfolded protein binding"/>
    <property type="evidence" value="ECO:0007669"/>
    <property type="project" value="TreeGrafter"/>
</dbReference>
<evidence type="ECO:0000313" key="4">
    <source>
        <dbReference type="Proteomes" id="UP001234989"/>
    </source>
</evidence>
<feature type="region of interest" description="Disordered" evidence="1">
    <location>
        <begin position="268"/>
        <end position="291"/>
    </location>
</feature>
<name>A0AAF0U646_SOLVR</name>
<feature type="region of interest" description="Disordered" evidence="1">
    <location>
        <begin position="418"/>
        <end position="452"/>
    </location>
</feature>
<dbReference type="InterPro" id="IPR044277">
    <property type="entry name" value="GIP1"/>
</dbReference>
<dbReference type="Proteomes" id="UP001234989">
    <property type="component" value="Chromosome 7"/>
</dbReference>
<accession>A0AAF0U646</accession>
<reference evidence="3" key="1">
    <citation type="submission" date="2023-08" db="EMBL/GenBank/DDBJ databases">
        <title>A de novo genome assembly of Solanum verrucosum Schlechtendal, a Mexican diploid species geographically isolated from the other diploid A-genome species in potato relatives.</title>
        <authorList>
            <person name="Hosaka K."/>
        </authorList>
    </citation>
    <scope>NUCLEOTIDE SEQUENCE</scope>
    <source>
        <tissue evidence="3">Young leaves</tissue>
    </source>
</reference>
<dbReference type="SUPFAM" id="SSF46934">
    <property type="entry name" value="UBA-like"/>
    <property type="match status" value="1"/>
</dbReference>
<evidence type="ECO:0000259" key="2">
    <source>
        <dbReference type="Pfam" id="PF06972"/>
    </source>
</evidence>
<dbReference type="EMBL" id="CP133618">
    <property type="protein sequence ID" value="WMV40012.1"/>
    <property type="molecule type" value="Genomic_DNA"/>
</dbReference>
<feature type="region of interest" description="Disordered" evidence="1">
    <location>
        <begin position="125"/>
        <end position="147"/>
    </location>
</feature>
<dbReference type="InterPro" id="IPR009060">
    <property type="entry name" value="UBA-like_sf"/>
</dbReference>
<keyword evidence="4" id="KW-1185">Reference proteome</keyword>